<dbReference type="Pfam" id="PF07973">
    <property type="entry name" value="tRNA_SAD"/>
    <property type="match status" value="1"/>
</dbReference>
<comment type="subcellular location">
    <subcellularLocation>
        <location evidence="2">Cytoplasm</location>
    </subcellularLocation>
</comment>
<comment type="cofactor">
    <cofactor evidence="1">
        <name>Zn(2+)</name>
        <dbReference type="ChEBI" id="CHEBI:29105"/>
    </cofactor>
</comment>
<dbReference type="PANTHER" id="PTHR43462">
    <property type="entry name" value="ALANYL-TRNA EDITING PROTEIN"/>
    <property type="match status" value="1"/>
</dbReference>
<dbReference type="SMART" id="SM00863">
    <property type="entry name" value="tRNA_SAD"/>
    <property type="match status" value="1"/>
</dbReference>
<comment type="caution">
    <text evidence="6">The sequence shown here is derived from an EMBL/GenBank/DDBJ whole genome shotgun (WGS) entry which is preliminary data.</text>
</comment>
<dbReference type="PROSITE" id="PS50860">
    <property type="entry name" value="AA_TRNA_LIGASE_II_ALA"/>
    <property type="match status" value="1"/>
</dbReference>
<feature type="domain" description="Alanyl-transfer RNA synthetases family profile" evidence="5">
    <location>
        <begin position="1"/>
        <end position="233"/>
    </location>
</feature>
<keyword evidence="3" id="KW-0479">Metal-binding</keyword>
<keyword evidence="4" id="KW-0862">Zinc</keyword>
<reference evidence="6 7" key="1">
    <citation type="submission" date="2020-08" db="EMBL/GenBank/DDBJ databases">
        <title>A Genomic Blueprint of the Chicken Gut Microbiome.</title>
        <authorList>
            <person name="Gilroy R."/>
            <person name="Ravi A."/>
            <person name="Getino M."/>
            <person name="Pursley I."/>
            <person name="Horton D.L."/>
            <person name="Alikhan N.-F."/>
            <person name="Baker D."/>
            <person name="Gharbi K."/>
            <person name="Hall N."/>
            <person name="Watson M."/>
            <person name="Adriaenssens E.M."/>
            <person name="Foster-Nyarko E."/>
            <person name="Jarju S."/>
            <person name="Secka A."/>
            <person name="Antonio M."/>
            <person name="Oren A."/>
            <person name="Chaudhuri R."/>
            <person name="La Ragione R.M."/>
            <person name="Hildebrand F."/>
            <person name="Pallen M.J."/>
        </authorList>
    </citation>
    <scope>NUCLEOTIDE SEQUENCE [LARGE SCALE GENOMIC DNA]</scope>
    <source>
        <strain evidence="6 7">Sa2BUA9</strain>
    </source>
</reference>
<accession>A0ABR8RAZ7</accession>
<dbReference type="InterPro" id="IPR051335">
    <property type="entry name" value="Alanyl-tRNA_Editing_Enzymes"/>
</dbReference>
<proteinExistence type="predicted"/>
<gene>
    <name evidence="6" type="ORF">H9650_12660</name>
</gene>
<name>A0ABR8RAZ7_9BACI</name>
<evidence type="ECO:0000256" key="3">
    <source>
        <dbReference type="ARBA" id="ARBA00022723"/>
    </source>
</evidence>
<dbReference type="RefSeq" id="WP_154312046.1">
    <property type="nucleotide sequence ID" value="NZ_JACSQO010000006.1"/>
</dbReference>
<evidence type="ECO:0000256" key="4">
    <source>
        <dbReference type="ARBA" id="ARBA00022833"/>
    </source>
</evidence>
<dbReference type="EMBL" id="JACSQO010000006">
    <property type="protein sequence ID" value="MBD7944968.1"/>
    <property type="molecule type" value="Genomic_DNA"/>
</dbReference>
<protein>
    <submittedName>
        <fullName evidence="6">Alanyl-tRNA editing protein</fullName>
    </submittedName>
</protein>
<evidence type="ECO:0000259" key="5">
    <source>
        <dbReference type="PROSITE" id="PS50860"/>
    </source>
</evidence>
<dbReference type="SUPFAM" id="SSF50447">
    <property type="entry name" value="Translation proteins"/>
    <property type="match status" value="1"/>
</dbReference>
<dbReference type="Pfam" id="PF02272">
    <property type="entry name" value="DHHA1"/>
    <property type="match status" value="1"/>
</dbReference>
<dbReference type="SUPFAM" id="SSF55186">
    <property type="entry name" value="ThrRS/AlaRS common domain"/>
    <property type="match status" value="1"/>
</dbReference>
<evidence type="ECO:0000313" key="7">
    <source>
        <dbReference type="Proteomes" id="UP000640786"/>
    </source>
</evidence>
<dbReference type="InterPro" id="IPR018165">
    <property type="entry name" value="Ala-tRNA-synth_IIc_core"/>
</dbReference>
<evidence type="ECO:0000256" key="2">
    <source>
        <dbReference type="ARBA" id="ARBA00004496"/>
    </source>
</evidence>
<dbReference type="Gene3D" id="3.30.980.10">
    <property type="entry name" value="Threonyl-trna Synthetase, Chain A, domain 2"/>
    <property type="match status" value="1"/>
</dbReference>
<dbReference type="InterPro" id="IPR018163">
    <property type="entry name" value="Thr/Ala-tRNA-synth_IIc_edit"/>
</dbReference>
<dbReference type="Gene3D" id="3.10.310.40">
    <property type="match status" value="1"/>
</dbReference>
<dbReference type="PANTHER" id="PTHR43462:SF1">
    <property type="entry name" value="ALANYL-TRNA EDITING PROTEIN AARSD1"/>
    <property type="match status" value="1"/>
</dbReference>
<keyword evidence="7" id="KW-1185">Reference proteome</keyword>
<organism evidence="6 7">
    <name type="scientific">Psychrobacillus faecigallinarum</name>
    <dbReference type="NCBI Taxonomy" id="2762235"/>
    <lineage>
        <taxon>Bacteria</taxon>
        <taxon>Bacillati</taxon>
        <taxon>Bacillota</taxon>
        <taxon>Bacilli</taxon>
        <taxon>Bacillales</taxon>
        <taxon>Bacillaceae</taxon>
        <taxon>Psychrobacillus</taxon>
    </lineage>
</organism>
<evidence type="ECO:0000256" key="1">
    <source>
        <dbReference type="ARBA" id="ARBA00001947"/>
    </source>
</evidence>
<dbReference type="Proteomes" id="UP000640786">
    <property type="component" value="Unassembled WGS sequence"/>
</dbReference>
<evidence type="ECO:0000313" key="6">
    <source>
        <dbReference type="EMBL" id="MBD7944968.1"/>
    </source>
</evidence>
<dbReference type="InterPro" id="IPR012947">
    <property type="entry name" value="tRNA_SAD"/>
</dbReference>
<dbReference type="InterPro" id="IPR009000">
    <property type="entry name" value="Transl_B-barrel_sf"/>
</dbReference>
<dbReference type="InterPro" id="IPR003156">
    <property type="entry name" value="DHHA1_dom"/>
</dbReference>
<sequence length="390" mass="44106">MTKKLYYEDPYLTTFTANIVKQEPEYVVISETAFYPTGGGQPCDLGRLNGISVINVEVVNDEIRHFLAEPLDPDITKIEGKIEWSRRFDHMQQHAGQHILSAAFAELFQLQTVSFHLGKESVTIDLDVPEISAEQLQEVEDLANQIILENRPIETKWVTEEELAQYNLRKATSVKEDIRLVIIPDYDYNACGGIHPSTTGQVSSIKILQTEKQKRQVRVEFVCGQRVITQFHRKHSILLNLISTLSTPEEKLEDAANSILFTNKSLEKQITELNNKILQYEAKDLLNESNNEVIGVTFENRTIQDLQKLARFLVEESPNTLCIFVSHNDEKLQVVVAKGKNREENMKLWIQQIILPINGKGGGNEMIAQGGGEALLSSADLLNNALTHVR</sequence>
<dbReference type="Gene3D" id="2.40.30.130">
    <property type="match status" value="1"/>
</dbReference>